<comment type="catalytic activity">
    <reaction evidence="13 15">
        <text>precorrin-2 + NAD(+) = sirohydrochlorin + NADH + 2 H(+)</text>
        <dbReference type="Rhea" id="RHEA:15613"/>
        <dbReference type="ChEBI" id="CHEBI:15378"/>
        <dbReference type="ChEBI" id="CHEBI:57540"/>
        <dbReference type="ChEBI" id="CHEBI:57945"/>
        <dbReference type="ChEBI" id="CHEBI:58351"/>
        <dbReference type="ChEBI" id="CHEBI:58827"/>
        <dbReference type="EC" id="1.3.1.76"/>
    </reaction>
</comment>
<evidence type="ECO:0000256" key="17">
    <source>
        <dbReference type="RuleBase" id="RU003960"/>
    </source>
</evidence>
<feature type="binding site" evidence="15">
    <location>
        <position position="386"/>
    </location>
    <ligand>
        <name>S-adenosyl-L-methionine</name>
        <dbReference type="ChEBI" id="CHEBI:59789"/>
    </ligand>
</feature>
<accession>A0A1H5TI31</accession>
<dbReference type="InterPro" id="IPR019478">
    <property type="entry name" value="Sirohaem_synthase_dimer_dom"/>
</dbReference>
<dbReference type="PANTHER" id="PTHR45790:SF1">
    <property type="entry name" value="SIROHEME SYNTHASE"/>
    <property type="match status" value="1"/>
</dbReference>
<dbReference type="InterPro" id="IPR036291">
    <property type="entry name" value="NAD(P)-bd_dom_sf"/>
</dbReference>
<feature type="binding site" evidence="15">
    <location>
        <begin position="304"/>
        <end position="306"/>
    </location>
    <ligand>
        <name>S-adenosyl-L-methionine</name>
        <dbReference type="ChEBI" id="CHEBI:59789"/>
    </ligand>
</feature>
<dbReference type="SUPFAM" id="SSF51735">
    <property type="entry name" value="NAD(P)-binding Rossmann-fold domains"/>
    <property type="match status" value="1"/>
</dbReference>
<dbReference type="NCBIfam" id="NF004790">
    <property type="entry name" value="PRK06136.1"/>
    <property type="match status" value="1"/>
</dbReference>
<comment type="pathway">
    <text evidence="12 15">Porphyrin-containing compound metabolism; siroheme biosynthesis; precorrin-2 from uroporphyrinogen III: step 1/1.</text>
</comment>
<evidence type="ECO:0000259" key="20">
    <source>
        <dbReference type="Pfam" id="PF14824"/>
    </source>
</evidence>
<dbReference type="NCBIfam" id="NF007922">
    <property type="entry name" value="PRK10637.1"/>
    <property type="match status" value="1"/>
</dbReference>
<organism evidence="21 22">
    <name type="scientific">Jhaorihella thermophila</name>
    <dbReference type="NCBI Taxonomy" id="488547"/>
    <lineage>
        <taxon>Bacteria</taxon>
        <taxon>Pseudomonadati</taxon>
        <taxon>Pseudomonadota</taxon>
        <taxon>Alphaproteobacteria</taxon>
        <taxon>Rhodobacterales</taxon>
        <taxon>Paracoccaceae</taxon>
        <taxon>Jhaorihella</taxon>
    </lineage>
</organism>
<dbReference type="InterPro" id="IPR006366">
    <property type="entry name" value="CobA/CysG_C"/>
</dbReference>
<evidence type="ECO:0000256" key="15">
    <source>
        <dbReference type="HAMAP-Rule" id="MF_01646"/>
    </source>
</evidence>
<dbReference type="GO" id="GO:0043115">
    <property type="term" value="F:precorrin-2 dehydrogenase activity"/>
    <property type="evidence" value="ECO:0007669"/>
    <property type="project" value="UniProtKB-UniRule"/>
</dbReference>
<comment type="pathway">
    <text evidence="15">Cofactor biosynthesis; adenosylcobalamin biosynthesis; sirohydrochlorin from precorrin-2: step 1/1.</text>
</comment>
<dbReference type="InterPro" id="IPR012409">
    <property type="entry name" value="Sirohaem_synth"/>
</dbReference>
<dbReference type="FunFam" id="3.30.160.110:FF:000001">
    <property type="entry name" value="Siroheme synthase"/>
    <property type="match status" value="1"/>
</dbReference>
<evidence type="ECO:0000256" key="4">
    <source>
        <dbReference type="ARBA" id="ARBA00022603"/>
    </source>
</evidence>
<comment type="catalytic activity">
    <reaction evidence="15">
        <text>siroheme + 2 H(+) = sirohydrochlorin + Fe(2+)</text>
        <dbReference type="Rhea" id="RHEA:24360"/>
        <dbReference type="ChEBI" id="CHEBI:15378"/>
        <dbReference type="ChEBI" id="CHEBI:29033"/>
        <dbReference type="ChEBI" id="CHEBI:58351"/>
        <dbReference type="ChEBI" id="CHEBI:60052"/>
        <dbReference type="EC" id="4.99.1.4"/>
    </reaction>
</comment>
<comment type="pathway">
    <text evidence="15">Porphyrin-containing compound metabolism; siroheme biosynthesis; siroheme from sirohydrochlorin: step 1/1.</text>
</comment>
<feature type="binding site" evidence="15">
    <location>
        <begin position="43"/>
        <end position="44"/>
    </location>
    <ligand>
        <name>NAD(+)</name>
        <dbReference type="ChEBI" id="CHEBI:57540"/>
    </ligand>
</feature>
<dbReference type="InterPro" id="IPR050161">
    <property type="entry name" value="Siro_Cobalamin_biosynth"/>
</dbReference>
<dbReference type="NCBIfam" id="TIGR01469">
    <property type="entry name" value="cobA_cysG_Cterm"/>
    <property type="match status" value="1"/>
</dbReference>
<feature type="binding site" evidence="15">
    <location>
        <position position="309"/>
    </location>
    <ligand>
        <name>S-adenosyl-L-methionine</name>
        <dbReference type="ChEBI" id="CHEBI:59789"/>
    </ligand>
</feature>
<dbReference type="EC" id="4.99.1.4" evidence="15"/>
<proteinExistence type="inferred from homology"/>
<dbReference type="Pfam" id="PF10414">
    <property type="entry name" value="CysG_dimeriser"/>
    <property type="match status" value="1"/>
</dbReference>
<name>A0A1H5TI31_9RHOB</name>
<dbReference type="GO" id="GO:0004851">
    <property type="term" value="F:uroporphyrin-III C-methyltransferase activity"/>
    <property type="evidence" value="ECO:0007669"/>
    <property type="project" value="UniProtKB-UniRule"/>
</dbReference>
<dbReference type="OrthoDB" id="9815856at2"/>
<dbReference type="Gene3D" id="3.30.950.10">
    <property type="entry name" value="Methyltransferase, Cobalt-precorrin-4 Transmethylase, Domain 2"/>
    <property type="match status" value="1"/>
</dbReference>
<comment type="catalytic activity">
    <reaction evidence="15">
        <text>uroporphyrinogen III + 2 S-adenosyl-L-methionine = precorrin-2 + 2 S-adenosyl-L-homocysteine + H(+)</text>
        <dbReference type="Rhea" id="RHEA:32459"/>
        <dbReference type="ChEBI" id="CHEBI:15378"/>
        <dbReference type="ChEBI" id="CHEBI:57308"/>
        <dbReference type="ChEBI" id="CHEBI:57856"/>
        <dbReference type="ChEBI" id="CHEBI:58827"/>
        <dbReference type="ChEBI" id="CHEBI:59789"/>
        <dbReference type="EC" id="2.1.1.107"/>
    </reaction>
</comment>
<evidence type="ECO:0000256" key="2">
    <source>
        <dbReference type="ARBA" id="ARBA00005879"/>
    </source>
</evidence>
<dbReference type="InterPro" id="IPR014777">
    <property type="entry name" value="4pyrrole_Mease_sub1"/>
</dbReference>
<dbReference type="GO" id="GO:0051287">
    <property type="term" value="F:NAD binding"/>
    <property type="evidence" value="ECO:0007669"/>
    <property type="project" value="InterPro"/>
</dbReference>
<evidence type="ECO:0000256" key="10">
    <source>
        <dbReference type="ARBA" id="ARBA00023244"/>
    </source>
</evidence>
<dbReference type="PIRSF" id="PIRSF036426">
    <property type="entry name" value="Sirohaem_synth"/>
    <property type="match status" value="1"/>
</dbReference>
<dbReference type="Gene3D" id="1.10.8.210">
    <property type="entry name" value="Sirohaem synthase, dimerisation domain"/>
    <property type="match status" value="1"/>
</dbReference>
<dbReference type="InterPro" id="IPR003043">
    <property type="entry name" value="Uropor_MeTrfase_CS"/>
</dbReference>
<dbReference type="GO" id="GO:0032259">
    <property type="term" value="P:methylation"/>
    <property type="evidence" value="ECO:0007669"/>
    <property type="project" value="UniProtKB-KW"/>
</dbReference>
<dbReference type="FunFam" id="3.30.950.10:FF:000001">
    <property type="entry name" value="Siroheme synthase"/>
    <property type="match status" value="1"/>
</dbReference>
<keyword evidence="3 15" id="KW-0169">Cobalamin biosynthesis</keyword>
<comment type="similarity">
    <text evidence="15">In the N-terminal section; belongs to the precorrin-2 dehydrogenase / sirohydrochlorin ferrochelatase family.</text>
</comment>
<feature type="region of interest" description="Precorrin-2 dehydrogenase / sirohydrochlorin ferrochelatase" evidence="15">
    <location>
        <begin position="1"/>
        <end position="203"/>
    </location>
</feature>
<feature type="binding site" evidence="15">
    <location>
        <begin position="22"/>
        <end position="23"/>
    </location>
    <ligand>
        <name>NAD(+)</name>
        <dbReference type="ChEBI" id="CHEBI:57540"/>
    </ligand>
</feature>
<evidence type="ECO:0000313" key="21">
    <source>
        <dbReference type="EMBL" id="SEF62465.1"/>
    </source>
</evidence>
<evidence type="ECO:0000259" key="19">
    <source>
        <dbReference type="Pfam" id="PF10414"/>
    </source>
</evidence>
<feature type="active site" description="Proton donor" evidence="15 16">
    <location>
        <position position="273"/>
    </location>
</feature>
<evidence type="ECO:0000256" key="12">
    <source>
        <dbReference type="ARBA" id="ARBA00025705"/>
    </source>
</evidence>
<dbReference type="CDD" id="cd11642">
    <property type="entry name" value="SUMT"/>
    <property type="match status" value="1"/>
</dbReference>
<evidence type="ECO:0000256" key="1">
    <source>
        <dbReference type="ARBA" id="ARBA00005010"/>
    </source>
</evidence>
<dbReference type="InterPro" id="IPR006367">
    <property type="entry name" value="Sirohaem_synthase_N"/>
</dbReference>
<protein>
    <recommendedName>
        <fullName evidence="15">Siroheme synthase</fullName>
    </recommendedName>
    <domain>
        <recommendedName>
            <fullName evidence="15">Uroporphyrinogen-III C-methyltransferase</fullName>
            <shortName evidence="15">Urogen III methylase</shortName>
            <ecNumber evidence="15">2.1.1.107</ecNumber>
        </recommendedName>
        <alternativeName>
            <fullName evidence="15">SUMT</fullName>
        </alternativeName>
        <alternativeName>
            <fullName evidence="15">Uroporphyrinogen III methylase</fullName>
            <shortName evidence="15">UROM</shortName>
        </alternativeName>
    </domain>
    <domain>
        <recommendedName>
            <fullName evidence="15">Precorrin-2 dehydrogenase</fullName>
            <ecNumber evidence="15">1.3.1.76</ecNumber>
        </recommendedName>
    </domain>
    <domain>
        <recommendedName>
            <fullName evidence="15">Sirohydrochlorin ferrochelatase</fullName>
            <ecNumber evidence="15">4.99.1.4</ecNumber>
        </recommendedName>
    </domain>
</protein>
<evidence type="ECO:0000259" key="18">
    <source>
        <dbReference type="Pfam" id="PF00590"/>
    </source>
</evidence>
<dbReference type="GO" id="GO:0009236">
    <property type="term" value="P:cobalamin biosynthetic process"/>
    <property type="evidence" value="ECO:0007669"/>
    <property type="project" value="UniProtKB-UniRule"/>
</dbReference>
<feature type="binding site" evidence="15">
    <location>
        <position position="415"/>
    </location>
    <ligand>
        <name>S-adenosyl-L-methionine</name>
        <dbReference type="ChEBI" id="CHEBI:59789"/>
    </ligand>
</feature>
<dbReference type="EC" id="1.3.1.76" evidence="15"/>
<sequence length="481" mass="52229">MDYLPIFLNIRDRRVVVDGGTTVAARRAERALDCGAQVVLFDPHPGDEVLALQNRDGLVIHHRVPDETDMDDCAVAWGASEDDARDTRLSEWCRARNIPCNIADRPDLCDFITPSIVDRSPIVVAISTGGTAPVIARILRARIEATLPAAFGRLAEFASGFRADIARTIASGRERRHFWERLIDGPAGDFFLSGAVDRARAQIEDDLEATASGRARPVGEVYLVGAGPGDPDLLTFRALRLMQRADVVLYDRLVGDEIMSLVRRDAERIYVGKLSKEHTMQQEDISKLMVRLAREGRRVLRLKGGDPYIFGRGGEEIEELAASGIAFQVVPGITAASGAGTYAGIPLTHRDHAQSCLFVTAHGKDGVLDLDWDVLIRPKQTVAIYMGLSNLPVLVKGFADRGVDMTTPVAVIQNGTRPDQRVVTAPLSDIAGEVAEAGMKSPCMIIIGSVVALREKLAWTNLDRTAHAMGLAAETTPDITA</sequence>
<comment type="function">
    <text evidence="15">Multifunctional enzyme that catalyzes the SAM-dependent methylations of uroporphyrinogen III at position C-2 and C-7 to form precorrin-2 via precorrin-1. Then it catalyzes the NAD-dependent ring dehydrogenation of precorrin-2 to yield sirohydrochlorin. Finally, it catalyzes the ferrochelation of sirohydrochlorin to yield siroheme.</text>
</comment>
<keyword evidence="5 15" id="KW-0808">Transferase</keyword>
<gene>
    <name evidence="15" type="primary">cysG</name>
    <name evidence="21" type="ORF">SAMN05421751_102292</name>
</gene>
<dbReference type="InterPro" id="IPR000878">
    <property type="entry name" value="4pyrrol_Mease"/>
</dbReference>
<keyword evidence="22" id="KW-1185">Reference proteome</keyword>
<keyword evidence="11 15" id="KW-0511">Multifunctional enzyme</keyword>
<dbReference type="UniPathway" id="UPA00262">
    <property type="reaction ID" value="UER00211"/>
</dbReference>
<evidence type="ECO:0000256" key="9">
    <source>
        <dbReference type="ARBA" id="ARBA00023239"/>
    </source>
</evidence>
<dbReference type="Pfam" id="PF00590">
    <property type="entry name" value="TP_methylase"/>
    <property type="match status" value="1"/>
</dbReference>
<dbReference type="GO" id="GO:0051266">
    <property type="term" value="F:sirohydrochlorin ferrochelatase activity"/>
    <property type="evidence" value="ECO:0007669"/>
    <property type="project" value="UniProtKB-EC"/>
</dbReference>
<evidence type="ECO:0000256" key="6">
    <source>
        <dbReference type="ARBA" id="ARBA00022691"/>
    </source>
</evidence>
<dbReference type="EMBL" id="FNVD01000002">
    <property type="protein sequence ID" value="SEF62465.1"/>
    <property type="molecule type" value="Genomic_DNA"/>
</dbReference>
<dbReference type="Proteomes" id="UP000236742">
    <property type="component" value="Unassembled WGS sequence"/>
</dbReference>
<dbReference type="InterPro" id="IPR037115">
    <property type="entry name" value="Sirohaem_synt_dimer_dom_sf"/>
</dbReference>
<dbReference type="InterPro" id="IPR035996">
    <property type="entry name" value="4pyrrol_Methylase_sf"/>
</dbReference>
<evidence type="ECO:0000256" key="7">
    <source>
        <dbReference type="ARBA" id="ARBA00023002"/>
    </source>
</evidence>
<keyword evidence="8 15" id="KW-0520">NAD</keyword>
<dbReference type="SUPFAM" id="SSF75615">
    <property type="entry name" value="Siroheme synthase middle domains-like"/>
    <property type="match status" value="1"/>
</dbReference>
<feature type="binding site" evidence="15">
    <location>
        <begin position="334"/>
        <end position="335"/>
    </location>
    <ligand>
        <name>S-adenosyl-L-methionine</name>
        <dbReference type="ChEBI" id="CHEBI:59789"/>
    </ligand>
</feature>
<feature type="domain" description="Sirohaem synthase dimerisation" evidence="19">
    <location>
        <begin position="151"/>
        <end position="206"/>
    </location>
</feature>
<evidence type="ECO:0000256" key="13">
    <source>
        <dbReference type="ARBA" id="ARBA00047561"/>
    </source>
</evidence>
<dbReference type="PROSITE" id="PS00840">
    <property type="entry name" value="SUMT_2"/>
    <property type="match status" value="1"/>
</dbReference>
<evidence type="ECO:0000313" key="22">
    <source>
        <dbReference type="Proteomes" id="UP000236742"/>
    </source>
</evidence>
<dbReference type="GO" id="GO:0019354">
    <property type="term" value="P:siroheme biosynthetic process"/>
    <property type="evidence" value="ECO:0007669"/>
    <property type="project" value="UniProtKB-UniRule"/>
</dbReference>
<keyword evidence="7 15" id="KW-0560">Oxidoreductase</keyword>
<feature type="region of interest" description="Uroporphyrinogen-III C-methyltransferase" evidence="15">
    <location>
        <begin position="219"/>
        <end position="481"/>
    </location>
</feature>
<keyword evidence="4 15" id="KW-0489">Methyltransferase</keyword>
<dbReference type="Pfam" id="PF14824">
    <property type="entry name" value="Sirohm_synth_M"/>
    <property type="match status" value="1"/>
</dbReference>
<feature type="domain" description="Tetrapyrrole methylase" evidence="18">
    <location>
        <begin position="221"/>
        <end position="430"/>
    </location>
</feature>
<dbReference type="NCBIfam" id="TIGR01470">
    <property type="entry name" value="cysG_Nterm"/>
    <property type="match status" value="1"/>
</dbReference>
<keyword evidence="10 15" id="KW-0627">Porphyrin biosynthesis</keyword>
<evidence type="ECO:0000256" key="11">
    <source>
        <dbReference type="ARBA" id="ARBA00023268"/>
    </source>
</evidence>
<dbReference type="FunFam" id="3.40.1010.10:FF:000001">
    <property type="entry name" value="Siroheme synthase"/>
    <property type="match status" value="1"/>
</dbReference>
<dbReference type="Gene3D" id="3.30.160.110">
    <property type="entry name" value="Siroheme synthase, domain 2"/>
    <property type="match status" value="1"/>
</dbReference>
<dbReference type="HAMAP" id="MF_01646">
    <property type="entry name" value="Siroheme_synth"/>
    <property type="match status" value="1"/>
</dbReference>
<dbReference type="EC" id="2.1.1.107" evidence="15"/>
<comment type="caution">
    <text evidence="15">Lacks conserved residue(s) required for the propagation of feature annotation.</text>
</comment>
<evidence type="ECO:0000256" key="3">
    <source>
        <dbReference type="ARBA" id="ARBA00022573"/>
    </source>
</evidence>
<dbReference type="AlphaFoldDB" id="A0A1H5TI31"/>
<keyword evidence="9 15" id="KW-0456">Lyase</keyword>
<dbReference type="InterPro" id="IPR014776">
    <property type="entry name" value="4pyrrole_Mease_sub2"/>
</dbReference>
<evidence type="ECO:0000256" key="8">
    <source>
        <dbReference type="ARBA" id="ARBA00023027"/>
    </source>
</evidence>
<dbReference type="InterPro" id="IPR028281">
    <property type="entry name" value="Sirohaem_synthase_central"/>
</dbReference>
<evidence type="ECO:0000256" key="16">
    <source>
        <dbReference type="PIRSR" id="PIRSR036426-1"/>
    </source>
</evidence>
<evidence type="ECO:0000256" key="14">
    <source>
        <dbReference type="ARBA" id="ARBA00060548"/>
    </source>
</evidence>
<reference evidence="21 22" key="1">
    <citation type="submission" date="2016-10" db="EMBL/GenBank/DDBJ databases">
        <authorList>
            <person name="de Groot N.N."/>
        </authorList>
    </citation>
    <scope>NUCLEOTIDE SEQUENCE [LARGE SCALE GENOMIC DNA]</scope>
    <source>
        <strain evidence="21 22">DSM 23413</strain>
    </source>
</reference>
<comment type="similarity">
    <text evidence="15">In the C-terminal section; belongs to the precorrin methyltransferase family.</text>
</comment>
<evidence type="ECO:0000256" key="5">
    <source>
        <dbReference type="ARBA" id="ARBA00022679"/>
    </source>
</evidence>
<comment type="pathway">
    <text evidence="1 15">Porphyrin-containing compound metabolism; siroheme biosynthesis; sirohydrochlorin from precorrin-2: step 1/1.</text>
</comment>
<feature type="domain" description="Siroheme synthase central" evidence="20">
    <location>
        <begin position="124"/>
        <end position="145"/>
    </location>
</feature>
<comment type="similarity">
    <text evidence="2 17">Belongs to the precorrin methyltransferase family.</text>
</comment>
<feature type="active site" description="Proton acceptor" evidence="15 16">
    <location>
        <position position="251"/>
    </location>
</feature>
<dbReference type="Gene3D" id="3.40.1010.10">
    <property type="entry name" value="Cobalt-precorrin-4 Transmethylase, Domain 1"/>
    <property type="match status" value="1"/>
</dbReference>
<keyword evidence="6 15" id="KW-0949">S-adenosyl-L-methionine</keyword>
<dbReference type="SUPFAM" id="SSF53790">
    <property type="entry name" value="Tetrapyrrole methylase"/>
    <property type="match status" value="1"/>
</dbReference>
<dbReference type="Pfam" id="PF13241">
    <property type="entry name" value="NAD_binding_7"/>
    <property type="match status" value="1"/>
</dbReference>
<dbReference type="Gene3D" id="3.40.50.720">
    <property type="entry name" value="NAD(P)-binding Rossmann-like Domain"/>
    <property type="match status" value="1"/>
</dbReference>
<comment type="pathway">
    <text evidence="14 15">Cofactor biosynthesis; adenosylcobalamin biosynthesis; precorrin-2 from uroporphyrinogen III: step 1/1.</text>
</comment>
<dbReference type="RefSeq" id="WP_104006927.1">
    <property type="nucleotide sequence ID" value="NZ_FNVD01000002.1"/>
</dbReference>
<dbReference type="UniPathway" id="UPA00148">
    <property type="reaction ID" value="UER00211"/>
</dbReference>
<dbReference type="PANTHER" id="PTHR45790">
    <property type="entry name" value="SIROHEME SYNTHASE-RELATED"/>
    <property type="match status" value="1"/>
</dbReference>
<feature type="binding site" evidence="15">
    <location>
        <position position="228"/>
    </location>
    <ligand>
        <name>S-adenosyl-L-methionine</name>
        <dbReference type="ChEBI" id="CHEBI:59789"/>
    </ligand>
</feature>